<sequence length="527" mass="59612">MNILISDTVHAIIFLPYVILISGLLAVVQRLFFHPLSSFPGPRLAAASSLYKTYYEVMKGGELLERIHHLHSIHGPVIRIGPNELHFADYRAYSEIYSVGSHLTKDPQFYSCFGASGSAFGAIDPRTSKMRRGFMHAFFSRRAVIRLEDVIQQKVERLVSKLEKSYTPQNAFLAFRSATLDIITSYMFGHCLDALDYPDFRSPLLLNIQLALPLLWVIKSFPCFIPVLAILPSWTGRRLHEQFKALLFIREFLLSWLGRTAKEAEMYPDSHDYTICHHLFYASAKASDAFPSLQSVVHEALSLLQAGSDTVGNTCTVGTFYVLNDKVVYARLVEELRSNWPDKDQPIELSILQNLPYLTAVIKEALRLSHGFVTPLPRVVGPAGARIIGRYIPPNTVVGMSVTYVHLNSALFPDPTLFTPERWLQPSSHKLSRYLVPFSAGPRMCLGVSMAWAELYLFFGYMFRKLDIQIVDTEYVNFSCVEAPRFIVCHSIGDFCTFKDYFVPVHEGRHLHIQNVDQCIAISSTSS</sequence>
<dbReference type="InterPro" id="IPR036396">
    <property type="entry name" value="Cyt_P450_sf"/>
</dbReference>
<dbReference type="InterPro" id="IPR002401">
    <property type="entry name" value="Cyt_P450_E_grp-I"/>
</dbReference>
<evidence type="ECO:0008006" key="10">
    <source>
        <dbReference type="Google" id="ProtNLM"/>
    </source>
</evidence>
<evidence type="ECO:0000256" key="3">
    <source>
        <dbReference type="ARBA" id="ARBA00022723"/>
    </source>
</evidence>
<dbReference type="PANTHER" id="PTHR24305:SF152">
    <property type="entry name" value="P450, PUTATIVE (EUROFUNG)-RELATED"/>
    <property type="match status" value="1"/>
</dbReference>
<keyword evidence="4 5" id="KW-0408">Iron</keyword>
<dbReference type="HOGENOM" id="CLU_001570_14_4_1"/>
<dbReference type="PRINTS" id="PR00385">
    <property type="entry name" value="P450"/>
</dbReference>
<evidence type="ECO:0000313" key="9">
    <source>
        <dbReference type="Proteomes" id="UP000027222"/>
    </source>
</evidence>
<dbReference type="SUPFAM" id="SSF48264">
    <property type="entry name" value="Cytochrome P450"/>
    <property type="match status" value="1"/>
</dbReference>
<dbReference type="GO" id="GO:0016705">
    <property type="term" value="F:oxidoreductase activity, acting on paired donors, with incorporation or reduction of molecular oxygen"/>
    <property type="evidence" value="ECO:0007669"/>
    <property type="project" value="InterPro"/>
</dbReference>
<evidence type="ECO:0000256" key="5">
    <source>
        <dbReference type="PIRSR" id="PIRSR602401-1"/>
    </source>
</evidence>
<dbReference type="GO" id="GO:0020037">
    <property type="term" value="F:heme binding"/>
    <property type="evidence" value="ECO:0007669"/>
    <property type="project" value="InterPro"/>
</dbReference>
<dbReference type="Gene3D" id="1.10.630.10">
    <property type="entry name" value="Cytochrome P450"/>
    <property type="match status" value="1"/>
</dbReference>
<dbReference type="Proteomes" id="UP000027222">
    <property type="component" value="Unassembled WGS sequence"/>
</dbReference>
<proteinExistence type="inferred from homology"/>
<reference evidence="9" key="1">
    <citation type="journal article" date="2014" name="Proc. Natl. Acad. Sci. U.S.A.">
        <title>Extensive sampling of basidiomycete genomes demonstrates inadequacy of the white-rot/brown-rot paradigm for wood decay fungi.</title>
        <authorList>
            <person name="Riley R."/>
            <person name="Salamov A.A."/>
            <person name="Brown D.W."/>
            <person name="Nagy L.G."/>
            <person name="Floudas D."/>
            <person name="Held B.W."/>
            <person name="Levasseur A."/>
            <person name="Lombard V."/>
            <person name="Morin E."/>
            <person name="Otillar R."/>
            <person name="Lindquist E.A."/>
            <person name="Sun H."/>
            <person name="LaButti K.M."/>
            <person name="Schmutz J."/>
            <person name="Jabbour D."/>
            <person name="Luo H."/>
            <person name="Baker S.E."/>
            <person name="Pisabarro A.G."/>
            <person name="Walton J.D."/>
            <person name="Blanchette R.A."/>
            <person name="Henrissat B."/>
            <person name="Martin F."/>
            <person name="Cullen D."/>
            <person name="Hibbett D.S."/>
            <person name="Grigoriev I.V."/>
        </authorList>
    </citation>
    <scope>NUCLEOTIDE SEQUENCE [LARGE SCALE GENOMIC DNA]</scope>
    <source>
        <strain evidence="9">CBS 339.88</strain>
    </source>
</reference>
<keyword evidence="6" id="KW-0503">Monooxygenase</keyword>
<evidence type="ECO:0000313" key="8">
    <source>
        <dbReference type="EMBL" id="KDR83561.1"/>
    </source>
</evidence>
<comment type="similarity">
    <text evidence="6">Belongs to the cytochrome P450 family.</text>
</comment>
<protein>
    <recommendedName>
        <fullName evidence="10">Cytochrome P450</fullName>
    </recommendedName>
</protein>
<dbReference type="Pfam" id="PF00067">
    <property type="entry name" value="p450"/>
    <property type="match status" value="1"/>
</dbReference>
<dbReference type="InterPro" id="IPR017972">
    <property type="entry name" value="Cyt_P450_CS"/>
</dbReference>
<dbReference type="InterPro" id="IPR001128">
    <property type="entry name" value="Cyt_P450"/>
</dbReference>
<dbReference type="CDD" id="cd11062">
    <property type="entry name" value="CYP58-like"/>
    <property type="match status" value="1"/>
</dbReference>
<comment type="cofactor">
    <cofactor evidence="1 5">
        <name>heme</name>
        <dbReference type="ChEBI" id="CHEBI:30413"/>
    </cofactor>
</comment>
<dbReference type="GO" id="GO:0004497">
    <property type="term" value="F:monooxygenase activity"/>
    <property type="evidence" value="ECO:0007669"/>
    <property type="project" value="UniProtKB-KW"/>
</dbReference>
<dbReference type="OrthoDB" id="1470350at2759"/>
<keyword evidence="7" id="KW-0472">Membrane</keyword>
<dbReference type="AlphaFoldDB" id="A0A067TK95"/>
<evidence type="ECO:0000256" key="7">
    <source>
        <dbReference type="SAM" id="Phobius"/>
    </source>
</evidence>
<dbReference type="PROSITE" id="PS00086">
    <property type="entry name" value="CYTOCHROME_P450"/>
    <property type="match status" value="1"/>
</dbReference>
<comment type="pathway">
    <text evidence="2">Secondary metabolite biosynthesis.</text>
</comment>
<name>A0A067TK95_GALM3</name>
<evidence type="ECO:0000256" key="2">
    <source>
        <dbReference type="ARBA" id="ARBA00005179"/>
    </source>
</evidence>
<evidence type="ECO:0000256" key="6">
    <source>
        <dbReference type="RuleBase" id="RU000461"/>
    </source>
</evidence>
<keyword evidence="6" id="KW-0560">Oxidoreductase</keyword>
<feature type="binding site" description="axial binding residue" evidence="5">
    <location>
        <position position="445"/>
    </location>
    <ligand>
        <name>heme</name>
        <dbReference type="ChEBI" id="CHEBI:30413"/>
    </ligand>
    <ligandPart>
        <name>Fe</name>
        <dbReference type="ChEBI" id="CHEBI:18248"/>
    </ligandPart>
</feature>
<evidence type="ECO:0000256" key="1">
    <source>
        <dbReference type="ARBA" id="ARBA00001971"/>
    </source>
</evidence>
<dbReference type="PANTHER" id="PTHR24305">
    <property type="entry name" value="CYTOCHROME P450"/>
    <property type="match status" value="1"/>
</dbReference>
<keyword evidence="9" id="KW-1185">Reference proteome</keyword>
<keyword evidence="7" id="KW-1133">Transmembrane helix</keyword>
<dbReference type="PRINTS" id="PR00463">
    <property type="entry name" value="EP450I"/>
</dbReference>
<dbReference type="GO" id="GO:0005506">
    <property type="term" value="F:iron ion binding"/>
    <property type="evidence" value="ECO:0007669"/>
    <property type="project" value="InterPro"/>
</dbReference>
<keyword evidence="3 5" id="KW-0479">Metal-binding</keyword>
<keyword evidence="7" id="KW-0812">Transmembrane</keyword>
<gene>
    <name evidence="8" type="ORF">GALMADRAFT_55853</name>
</gene>
<accession>A0A067TK95</accession>
<feature type="transmembrane region" description="Helical" evidence="7">
    <location>
        <begin position="12"/>
        <end position="33"/>
    </location>
</feature>
<dbReference type="InterPro" id="IPR050121">
    <property type="entry name" value="Cytochrome_P450_monoxygenase"/>
</dbReference>
<keyword evidence="5 6" id="KW-0349">Heme</keyword>
<dbReference type="EMBL" id="KL142368">
    <property type="protein sequence ID" value="KDR83561.1"/>
    <property type="molecule type" value="Genomic_DNA"/>
</dbReference>
<organism evidence="8 9">
    <name type="scientific">Galerina marginata (strain CBS 339.88)</name>
    <dbReference type="NCBI Taxonomy" id="685588"/>
    <lineage>
        <taxon>Eukaryota</taxon>
        <taxon>Fungi</taxon>
        <taxon>Dikarya</taxon>
        <taxon>Basidiomycota</taxon>
        <taxon>Agaricomycotina</taxon>
        <taxon>Agaricomycetes</taxon>
        <taxon>Agaricomycetidae</taxon>
        <taxon>Agaricales</taxon>
        <taxon>Agaricineae</taxon>
        <taxon>Strophariaceae</taxon>
        <taxon>Galerina</taxon>
    </lineage>
</organism>
<dbReference type="STRING" id="685588.A0A067TK95"/>
<evidence type="ECO:0000256" key="4">
    <source>
        <dbReference type="ARBA" id="ARBA00023004"/>
    </source>
</evidence>